<dbReference type="EMBL" id="UOFA01000312">
    <property type="protein sequence ID" value="VAW46934.1"/>
    <property type="molecule type" value="Genomic_DNA"/>
</dbReference>
<gene>
    <name evidence="1" type="ORF">MNBD_GAMMA02-1217</name>
</gene>
<protein>
    <submittedName>
        <fullName evidence="1">Uncharacterized protein</fullName>
    </submittedName>
</protein>
<name>A0A3B0WTA9_9ZZZZ</name>
<reference evidence="1" key="1">
    <citation type="submission" date="2018-06" db="EMBL/GenBank/DDBJ databases">
        <authorList>
            <person name="Zhirakovskaya E."/>
        </authorList>
    </citation>
    <scope>NUCLEOTIDE SEQUENCE</scope>
</reference>
<organism evidence="1">
    <name type="scientific">hydrothermal vent metagenome</name>
    <dbReference type="NCBI Taxonomy" id="652676"/>
    <lineage>
        <taxon>unclassified sequences</taxon>
        <taxon>metagenomes</taxon>
        <taxon>ecological metagenomes</taxon>
    </lineage>
</organism>
<sequence>MNFEKLKAAEAQFLQLYPLGFDDPEMQKISKKHKMPQMIEQCQNLFTELAFNKPHIMVENMVKMISRSSMVSMFEKPKFRDLVKSLSGGDMDRLSEGFYEQLYGNKQQGFEQVLDLLRTQKLARWSLISILPNYVFPSQEVFVKPTTAKGIIAFFELDGLIYKPQPTWEFYQRYKDQILQMKQHVDPTLASSNAAFSGFLMMSMR</sequence>
<evidence type="ECO:0000313" key="1">
    <source>
        <dbReference type="EMBL" id="VAW46934.1"/>
    </source>
</evidence>
<accession>A0A3B0WTA9</accession>
<proteinExistence type="predicted"/>
<dbReference type="AlphaFoldDB" id="A0A3B0WTA9"/>